<dbReference type="Proteomes" id="UP001234202">
    <property type="component" value="Unassembled WGS sequence"/>
</dbReference>
<organism evidence="1 2">
    <name type="scientific">Naganishia onofrii</name>
    <dbReference type="NCBI Taxonomy" id="1851511"/>
    <lineage>
        <taxon>Eukaryota</taxon>
        <taxon>Fungi</taxon>
        <taxon>Dikarya</taxon>
        <taxon>Basidiomycota</taxon>
        <taxon>Agaricomycotina</taxon>
        <taxon>Tremellomycetes</taxon>
        <taxon>Filobasidiales</taxon>
        <taxon>Filobasidiaceae</taxon>
        <taxon>Naganishia</taxon>
    </lineage>
</organism>
<evidence type="ECO:0000313" key="1">
    <source>
        <dbReference type="EMBL" id="KAJ9122907.1"/>
    </source>
</evidence>
<sequence length="428" mass="48141">MDNVPIEFIANAYLAHKKEISLGPFIVAQFLDAFFLGLVVMQVGTYFANRREQDGWIHKLSVVGVFLINLTTSILAIYWIYDLFVVKYGTFAQFLDIKTLTRTRLTRAYILVAYLVLLIGVSFACTIVIKVRGDSLGALASGNDKFLFTAGSVWSSCMVLCDISITLTKSQLPPTIFAIVYLIEYNVIAPKTPYVSVPLLQGKLYAFSLLHTLNARDSINTSSNGQLPSVWKEGRREKALSRIPLPFRQSRNDFAPAADQEEDVYPYFASVKVTTNTYIHASLFLDHRGRSRQTLIHAYFPTPQRDSFDNIPVDTLDFRQSWVHNRIRSLGDDSSVIPPSENDFVIPLHHNANLSATQRSSGARPTEVIEIDLVDMNSMHKHDSDMESIDLDKDTETTVGTPCRNAVELIELERAPKDVYGPQKHVTK</sequence>
<name>A0ACC2XI13_9TREE</name>
<accession>A0ACC2XI13</accession>
<proteinExistence type="predicted"/>
<dbReference type="EMBL" id="JASBWV010000013">
    <property type="protein sequence ID" value="KAJ9122907.1"/>
    <property type="molecule type" value="Genomic_DNA"/>
</dbReference>
<keyword evidence="2" id="KW-1185">Reference proteome</keyword>
<gene>
    <name evidence="1" type="ORF">QFC24_003945</name>
</gene>
<comment type="caution">
    <text evidence="1">The sequence shown here is derived from an EMBL/GenBank/DDBJ whole genome shotgun (WGS) entry which is preliminary data.</text>
</comment>
<reference evidence="1" key="1">
    <citation type="submission" date="2023-04" db="EMBL/GenBank/DDBJ databases">
        <title>Draft Genome sequencing of Naganishia species isolated from polar environments using Oxford Nanopore Technology.</title>
        <authorList>
            <person name="Leo P."/>
            <person name="Venkateswaran K."/>
        </authorList>
    </citation>
    <scope>NUCLEOTIDE SEQUENCE</scope>
    <source>
        <strain evidence="1">DBVPG 5303</strain>
    </source>
</reference>
<protein>
    <submittedName>
        <fullName evidence="1">Uncharacterized protein</fullName>
    </submittedName>
</protein>
<evidence type="ECO:0000313" key="2">
    <source>
        <dbReference type="Proteomes" id="UP001234202"/>
    </source>
</evidence>